<dbReference type="InterPro" id="IPR000182">
    <property type="entry name" value="GNAT_dom"/>
</dbReference>
<dbReference type="Pfam" id="PF00583">
    <property type="entry name" value="Acetyltransf_1"/>
    <property type="match status" value="1"/>
</dbReference>
<dbReference type="EMBL" id="BAABHK010000017">
    <property type="protein sequence ID" value="GAA4636607.1"/>
    <property type="molecule type" value="Genomic_DNA"/>
</dbReference>
<evidence type="ECO:0000256" key="1">
    <source>
        <dbReference type="ARBA" id="ARBA00022679"/>
    </source>
</evidence>
<name>A0ABP8UR21_9ACTN</name>
<evidence type="ECO:0000313" key="6">
    <source>
        <dbReference type="Proteomes" id="UP001501442"/>
    </source>
</evidence>
<dbReference type="CDD" id="cd04301">
    <property type="entry name" value="NAT_SF"/>
    <property type="match status" value="1"/>
</dbReference>
<dbReference type="PANTHER" id="PTHR43877:SF2">
    <property type="entry name" value="AMINOALKYLPHOSPHONATE N-ACETYLTRANSFERASE-RELATED"/>
    <property type="match status" value="1"/>
</dbReference>
<protein>
    <submittedName>
        <fullName evidence="5">GNAT family N-acetyltransferase</fullName>
    </submittedName>
</protein>
<keyword evidence="1" id="KW-0808">Transferase</keyword>
<reference evidence="6" key="1">
    <citation type="journal article" date="2019" name="Int. J. Syst. Evol. Microbiol.">
        <title>The Global Catalogue of Microorganisms (GCM) 10K type strain sequencing project: providing services to taxonomists for standard genome sequencing and annotation.</title>
        <authorList>
            <consortium name="The Broad Institute Genomics Platform"/>
            <consortium name="The Broad Institute Genome Sequencing Center for Infectious Disease"/>
            <person name="Wu L."/>
            <person name="Ma J."/>
        </authorList>
    </citation>
    <scope>NUCLEOTIDE SEQUENCE [LARGE SCALE GENOMIC DNA]</scope>
    <source>
        <strain evidence="6">JCM 17939</strain>
    </source>
</reference>
<dbReference type="RefSeq" id="WP_345439573.1">
    <property type="nucleotide sequence ID" value="NZ_BAABHK010000017.1"/>
</dbReference>
<evidence type="ECO:0000256" key="2">
    <source>
        <dbReference type="ARBA" id="ARBA00023315"/>
    </source>
</evidence>
<organism evidence="5 6">
    <name type="scientific">Actinoallomurus vinaceus</name>
    <dbReference type="NCBI Taxonomy" id="1080074"/>
    <lineage>
        <taxon>Bacteria</taxon>
        <taxon>Bacillati</taxon>
        <taxon>Actinomycetota</taxon>
        <taxon>Actinomycetes</taxon>
        <taxon>Streptosporangiales</taxon>
        <taxon>Thermomonosporaceae</taxon>
        <taxon>Actinoallomurus</taxon>
    </lineage>
</organism>
<dbReference type="InterPro" id="IPR016181">
    <property type="entry name" value="Acyl_CoA_acyltransferase"/>
</dbReference>
<feature type="region of interest" description="Disordered" evidence="3">
    <location>
        <begin position="1"/>
        <end position="21"/>
    </location>
</feature>
<dbReference type="SUPFAM" id="SSF55729">
    <property type="entry name" value="Acyl-CoA N-acyltransferases (Nat)"/>
    <property type="match status" value="1"/>
</dbReference>
<sequence>MSQDTPPAIGTPGRPPSRGIPDDIEIHVARPEELRAIGELTAAVYVAAAYISPNGSYVPHLRDAASRAREAELIVAVRNGEPIGTVTYCPYGSSWAQLAGPSEAEFRMLAVSPMARGVGLGEALVRLCIDRAREDGCTTLRLSTEQVMHAAHRIYRRLGFVRTPDRDWSPAKGVDLLTYALAL</sequence>
<dbReference type="InterPro" id="IPR050832">
    <property type="entry name" value="Bact_Acetyltransf"/>
</dbReference>
<evidence type="ECO:0000313" key="5">
    <source>
        <dbReference type="EMBL" id="GAA4636607.1"/>
    </source>
</evidence>
<evidence type="ECO:0000256" key="3">
    <source>
        <dbReference type="SAM" id="MobiDB-lite"/>
    </source>
</evidence>
<gene>
    <name evidence="5" type="ORF">GCM10023196_087060</name>
</gene>
<dbReference type="Proteomes" id="UP001501442">
    <property type="component" value="Unassembled WGS sequence"/>
</dbReference>
<keyword evidence="2" id="KW-0012">Acyltransferase</keyword>
<comment type="caution">
    <text evidence="5">The sequence shown here is derived from an EMBL/GenBank/DDBJ whole genome shotgun (WGS) entry which is preliminary data.</text>
</comment>
<keyword evidence="6" id="KW-1185">Reference proteome</keyword>
<evidence type="ECO:0000259" key="4">
    <source>
        <dbReference type="PROSITE" id="PS51186"/>
    </source>
</evidence>
<accession>A0ABP8UR21</accession>
<dbReference type="Gene3D" id="3.40.630.30">
    <property type="match status" value="1"/>
</dbReference>
<dbReference type="PROSITE" id="PS51186">
    <property type="entry name" value="GNAT"/>
    <property type="match status" value="1"/>
</dbReference>
<proteinExistence type="predicted"/>
<dbReference type="PANTHER" id="PTHR43877">
    <property type="entry name" value="AMINOALKYLPHOSPHONATE N-ACETYLTRANSFERASE-RELATED-RELATED"/>
    <property type="match status" value="1"/>
</dbReference>
<feature type="domain" description="N-acetyltransferase" evidence="4">
    <location>
        <begin position="24"/>
        <end position="183"/>
    </location>
</feature>